<dbReference type="AlphaFoldDB" id="A0A0N4V0E7"/>
<protein>
    <submittedName>
        <fullName evidence="4">COesterase domain-containing protein</fullName>
    </submittedName>
</protein>
<gene>
    <name evidence="2" type="ORF">EVEC_LOCUS3096</name>
</gene>
<keyword evidence="3" id="KW-1185">Reference proteome</keyword>
<name>A0A0N4V0E7_ENTVE</name>
<dbReference type="PANTHER" id="PTHR11559">
    <property type="entry name" value="CARBOXYLESTERASE"/>
    <property type="match status" value="1"/>
</dbReference>
<evidence type="ECO:0000313" key="4">
    <source>
        <dbReference type="WBParaSite" id="EVEC_0000338801-mRNA-1"/>
    </source>
</evidence>
<proteinExistence type="predicted"/>
<dbReference type="Pfam" id="PF00135">
    <property type="entry name" value="COesterase"/>
    <property type="match status" value="1"/>
</dbReference>
<dbReference type="Gene3D" id="3.40.50.1820">
    <property type="entry name" value="alpha/beta hydrolase"/>
    <property type="match status" value="2"/>
</dbReference>
<sequence length="668" mass="75256">MNLSSAIHYKSQILNPRSPSDILVRTSKGAILGKHVNLGNDQEQLYYGEADIFLGVPYAKPPVGELRFKKPEEVDTFNGVWDATKFAPRCLELNMSEDCLYLNIFTRQASNARSNPVMVFINGGNSFTTGGSNPKHIKGTIRNFVMKDIVVVTIQYRLGALGFFTTHSDEFPPNLGMLDQVKALEWIKKEISHFGGNPDEITLCGQSNGACSVSAHTLSPVSQRLFKRAILQSGSIQGSPQIIPPKTPLRMTVIQVQINLQKCFFLQTKSRLLQACNMTAEEWRKGQIQKLQSCLHNLTFDVYLKVDGTRTSAWMIVQDNYFMPDTVENLAKKRPNIPIIIGTVQDEDASYGSYLLRQNSKNFLILQRKNIKGDTLPTAVAQISQISQTQNFPGHFQQHYVIQLNFPCQLDPPCKFNADNTPIGGQVDRIQNSPAVPVIQSQNQPPQHNDYAPANPNVYYNSNQNHGQPNTIPISSYLQDYSPENPALIPNSGRNDGVFLTPNTRQIGPPPVQSYQNARIPQNVDRNSVIDSLKTITQVSDFQMETTMFVLQFHEIFDLCDLLAVYQGVDVLFLWMDEDAWSDPTKVTSKDIEVANDLSNKWAEFVKTGVVSNWQPTTQQQYQYCRLNNNPQMQDNYGEKARQVFKQFTSRSANSPVNSPYGQRMKQL</sequence>
<evidence type="ECO:0000313" key="2">
    <source>
        <dbReference type="EMBL" id="VDD87953.1"/>
    </source>
</evidence>
<dbReference type="STRING" id="51028.A0A0N4V0E7"/>
<organism evidence="4">
    <name type="scientific">Enterobius vermicularis</name>
    <name type="common">Human pinworm</name>
    <dbReference type="NCBI Taxonomy" id="51028"/>
    <lineage>
        <taxon>Eukaryota</taxon>
        <taxon>Metazoa</taxon>
        <taxon>Ecdysozoa</taxon>
        <taxon>Nematoda</taxon>
        <taxon>Chromadorea</taxon>
        <taxon>Rhabditida</taxon>
        <taxon>Spirurina</taxon>
        <taxon>Oxyuridomorpha</taxon>
        <taxon>Oxyuroidea</taxon>
        <taxon>Oxyuridae</taxon>
        <taxon>Enterobius</taxon>
    </lineage>
</organism>
<dbReference type="InterPro" id="IPR019819">
    <property type="entry name" value="Carboxylesterase_B_CS"/>
</dbReference>
<dbReference type="OrthoDB" id="5842897at2759"/>
<dbReference type="InterPro" id="IPR029058">
    <property type="entry name" value="AB_hydrolase_fold"/>
</dbReference>
<dbReference type="ESTHER" id="entve-a0a0n4v0e7">
    <property type="family name" value="OtherNon-catalytic_C"/>
</dbReference>
<dbReference type="WBParaSite" id="EVEC_0000338801-mRNA-1">
    <property type="protein sequence ID" value="EVEC_0000338801-mRNA-1"/>
    <property type="gene ID" value="EVEC_0000338801"/>
</dbReference>
<dbReference type="InterPro" id="IPR050309">
    <property type="entry name" value="Type-B_Carboxylest/Lipase"/>
</dbReference>
<reference evidence="4" key="1">
    <citation type="submission" date="2017-02" db="UniProtKB">
        <authorList>
            <consortium name="WormBaseParasite"/>
        </authorList>
    </citation>
    <scope>IDENTIFICATION</scope>
</reference>
<dbReference type="Proteomes" id="UP000274131">
    <property type="component" value="Unassembled WGS sequence"/>
</dbReference>
<dbReference type="EMBL" id="UXUI01007508">
    <property type="protein sequence ID" value="VDD87953.1"/>
    <property type="molecule type" value="Genomic_DNA"/>
</dbReference>
<accession>A0A0N4V0E7</accession>
<dbReference type="InterPro" id="IPR002018">
    <property type="entry name" value="CarbesteraseB"/>
</dbReference>
<evidence type="ECO:0000259" key="1">
    <source>
        <dbReference type="Pfam" id="PF00135"/>
    </source>
</evidence>
<evidence type="ECO:0000313" key="3">
    <source>
        <dbReference type="Proteomes" id="UP000274131"/>
    </source>
</evidence>
<dbReference type="SUPFAM" id="SSF53474">
    <property type="entry name" value="alpha/beta-Hydrolases"/>
    <property type="match status" value="1"/>
</dbReference>
<feature type="domain" description="Carboxylesterase type B" evidence="1">
    <location>
        <begin position="22"/>
        <end position="360"/>
    </location>
</feature>
<reference evidence="2 3" key="2">
    <citation type="submission" date="2018-10" db="EMBL/GenBank/DDBJ databases">
        <authorList>
            <consortium name="Pathogen Informatics"/>
        </authorList>
    </citation>
    <scope>NUCLEOTIDE SEQUENCE [LARGE SCALE GENOMIC DNA]</scope>
</reference>
<dbReference type="PROSITE" id="PS00941">
    <property type="entry name" value="CARBOXYLESTERASE_B_2"/>
    <property type="match status" value="1"/>
</dbReference>